<organism evidence="1 2">
    <name type="scientific">Desmospora activa DSM 45169</name>
    <dbReference type="NCBI Taxonomy" id="1121389"/>
    <lineage>
        <taxon>Bacteria</taxon>
        <taxon>Bacillati</taxon>
        <taxon>Bacillota</taxon>
        <taxon>Bacilli</taxon>
        <taxon>Bacillales</taxon>
        <taxon>Thermoactinomycetaceae</taxon>
        <taxon>Desmospora</taxon>
    </lineage>
</organism>
<sequence>MIWGKVTFNLFASAVSHPYAHESVWTPGGMKTLLLSVSIGGLLPYSEYANELTEYPIR</sequence>
<comment type="caution">
    <text evidence="1">The sequence shown here is derived from an EMBL/GenBank/DDBJ whole genome shotgun (WGS) entry which is preliminary data.</text>
</comment>
<accession>A0A2T4Z4E8</accession>
<name>A0A2T4Z4E8_9BACL</name>
<dbReference type="EMBL" id="PZZP01000002">
    <property type="protein sequence ID" value="PTM56768.1"/>
    <property type="molecule type" value="Genomic_DNA"/>
</dbReference>
<protein>
    <submittedName>
        <fullName evidence="1">Uncharacterized protein</fullName>
    </submittedName>
</protein>
<evidence type="ECO:0000313" key="1">
    <source>
        <dbReference type="EMBL" id="PTM56768.1"/>
    </source>
</evidence>
<proteinExistence type="predicted"/>
<gene>
    <name evidence="1" type="ORF">C8J48_3093</name>
</gene>
<dbReference type="Proteomes" id="UP000241639">
    <property type="component" value="Unassembled WGS sequence"/>
</dbReference>
<reference evidence="1 2" key="1">
    <citation type="submission" date="2018-04" db="EMBL/GenBank/DDBJ databases">
        <title>Genomic Encyclopedia of Archaeal and Bacterial Type Strains, Phase II (KMG-II): from individual species to whole genera.</title>
        <authorList>
            <person name="Goeker M."/>
        </authorList>
    </citation>
    <scope>NUCLEOTIDE SEQUENCE [LARGE SCALE GENOMIC DNA]</scope>
    <source>
        <strain evidence="1 2">DSM 45169</strain>
    </source>
</reference>
<evidence type="ECO:0000313" key="2">
    <source>
        <dbReference type="Proteomes" id="UP000241639"/>
    </source>
</evidence>
<keyword evidence="2" id="KW-1185">Reference proteome</keyword>
<dbReference type="AlphaFoldDB" id="A0A2T4Z4E8"/>